<protein>
    <submittedName>
        <fullName evidence="3">DUF3488 domain-containing transglutaminase family protein</fullName>
    </submittedName>
</protein>
<feature type="transmembrane region" description="Helical" evidence="1">
    <location>
        <begin position="544"/>
        <end position="567"/>
    </location>
</feature>
<evidence type="ECO:0000313" key="4">
    <source>
        <dbReference type="Proteomes" id="UP000823790"/>
    </source>
</evidence>
<dbReference type="SMART" id="SM00460">
    <property type="entry name" value="TGc"/>
    <property type="match status" value="1"/>
</dbReference>
<reference evidence="3 4" key="1">
    <citation type="submission" date="2021-04" db="EMBL/GenBank/DDBJ databases">
        <authorList>
            <person name="Huq M.A."/>
        </authorList>
    </citation>
    <scope>NUCLEOTIDE SEQUENCE [LARGE SCALE GENOMIC DNA]</scope>
    <source>
        <strain evidence="3 4">MAH-13</strain>
    </source>
</reference>
<dbReference type="InterPro" id="IPR038765">
    <property type="entry name" value="Papain-like_cys_pep_sf"/>
</dbReference>
<organism evidence="3 4">
    <name type="scientific">Frateuria flava</name>
    <dbReference type="NCBI Taxonomy" id="2821489"/>
    <lineage>
        <taxon>Bacteria</taxon>
        <taxon>Pseudomonadati</taxon>
        <taxon>Pseudomonadota</taxon>
        <taxon>Gammaproteobacteria</taxon>
        <taxon>Lysobacterales</taxon>
        <taxon>Rhodanobacteraceae</taxon>
        <taxon>Frateuria</taxon>
    </lineage>
</organism>
<dbReference type="Pfam" id="PF01841">
    <property type="entry name" value="Transglut_core"/>
    <property type="match status" value="1"/>
</dbReference>
<accession>A0ABS4DIP3</accession>
<evidence type="ECO:0000256" key="1">
    <source>
        <dbReference type="SAM" id="Phobius"/>
    </source>
</evidence>
<feature type="transmembrane region" description="Helical" evidence="1">
    <location>
        <begin position="131"/>
        <end position="149"/>
    </location>
</feature>
<evidence type="ECO:0000313" key="3">
    <source>
        <dbReference type="EMBL" id="MBP1472914.1"/>
    </source>
</evidence>
<dbReference type="RefSeq" id="WP_209614702.1">
    <property type="nucleotide sequence ID" value="NZ_JAGJRS010000003.1"/>
</dbReference>
<sequence>MRPPSEATLDGRAFDLLCLTMTCVLGVHASHLPWWLVAGLALVLALRWWQRRRHGARPPALLKLPLLALLAVAVVFTYGTIFGQQPGSALAVGLLVLKLLESETPRDARVGVSFACFGLMAALLFDQGLVATFVVALGLLPALATLRALEPAQAPTNLPRALLPGLALLAAAVPLALLAFALVPRLSSPLWGAANSPEARTGLSDRMSPGNFTELLTDDRPAMRVSFDGPAPAPELRYFRAYVMWLYDGRTWEHADLRRADGQARPLETLEARATSRYEIDLEPTHRTVLPALDVPLTAPADAQLSADREVFSDKPVRESLHYTVRSALYYRLQASLPAGARELALRLPQGFNPRTHALAAQWRTRYGGDEQAIVRAALALFHDGGFRYTLAPAPLGRNAVDDFLFGTREGFCEHYASSFTVLMRAAGIPARVVTGYQGGYWNPLGNYLLVRQSDAHAWSEVWLEGRGWVRVDPTAAVRPERVSLGAAAAAGDQLGWTDSGWLASLRNRWDVVNHWWAQGVIGFDALRQRGLLTPFGIRDTGTAMLGMLLAIGTALFVAIGTGWALWRRERPEPLRQALRRLEARLARAGITRRRGEGPQHYLRRAARALPAQRAELEQLMNRYLELRYAHDEPVPELLKEFQRAVREFRPRRVVK</sequence>
<dbReference type="InterPro" id="IPR052901">
    <property type="entry name" value="Bact_TGase-like"/>
</dbReference>
<keyword evidence="1" id="KW-0472">Membrane</keyword>
<keyword evidence="4" id="KW-1185">Reference proteome</keyword>
<dbReference type="Proteomes" id="UP000823790">
    <property type="component" value="Unassembled WGS sequence"/>
</dbReference>
<keyword evidence="1" id="KW-0812">Transmembrane</keyword>
<dbReference type="InterPro" id="IPR021878">
    <property type="entry name" value="TgpA_N"/>
</dbReference>
<dbReference type="InterPro" id="IPR025403">
    <property type="entry name" value="TgpA-like_C"/>
</dbReference>
<dbReference type="InterPro" id="IPR002931">
    <property type="entry name" value="Transglutaminase-like"/>
</dbReference>
<dbReference type="Pfam" id="PF13559">
    <property type="entry name" value="DUF4129"/>
    <property type="match status" value="1"/>
</dbReference>
<dbReference type="Pfam" id="PF11992">
    <property type="entry name" value="TgpA_N"/>
    <property type="match status" value="1"/>
</dbReference>
<feature type="transmembrane region" description="Helical" evidence="1">
    <location>
        <begin position="61"/>
        <end position="79"/>
    </location>
</feature>
<feature type="transmembrane region" description="Helical" evidence="1">
    <location>
        <begin position="32"/>
        <end position="49"/>
    </location>
</feature>
<comment type="caution">
    <text evidence="3">The sequence shown here is derived from an EMBL/GenBank/DDBJ whole genome shotgun (WGS) entry which is preliminary data.</text>
</comment>
<dbReference type="PANTHER" id="PTHR42736:SF1">
    <property type="entry name" value="PROTEIN-GLUTAMINE GAMMA-GLUTAMYLTRANSFERASE"/>
    <property type="match status" value="1"/>
</dbReference>
<feature type="transmembrane region" description="Helical" evidence="1">
    <location>
        <begin position="161"/>
        <end position="183"/>
    </location>
</feature>
<dbReference type="Gene3D" id="3.10.620.30">
    <property type="match status" value="1"/>
</dbReference>
<dbReference type="PANTHER" id="PTHR42736">
    <property type="entry name" value="PROTEIN-GLUTAMINE GAMMA-GLUTAMYLTRANSFERASE"/>
    <property type="match status" value="1"/>
</dbReference>
<evidence type="ECO:0000259" key="2">
    <source>
        <dbReference type="SMART" id="SM00460"/>
    </source>
</evidence>
<keyword evidence="1" id="KW-1133">Transmembrane helix</keyword>
<dbReference type="SUPFAM" id="SSF54001">
    <property type="entry name" value="Cysteine proteinases"/>
    <property type="match status" value="1"/>
</dbReference>
<proteinExistence type="predicted"/>
<gene>
    <name evidence="3" type="ORF">J7I44_01295</name>
</gene>
<feature type="domain" description="Transglutaminase-like" evidence="2">
    <location>
        <begin position="405"/>
        <end position="476"/>
    </location>
</feature>
<dbReference type="EMBL" id="JAGJRS010000003">
    <property type="protein sequence ID" value="MBP1472914.1"/>
    <property type="molecule type" value="Genomic_DNA"/>
</dbReference>
<name>A0ABS4DIP3_9GAMM</name>